<gene>
    <name evidence="2" type="ORF">PSHT_06716</name>
</gene>
<dbReference type="AlphaFoldDB" id="A0A2S4W4P8"/>
<reference evidence="3" key="2">
    <citation type="journal article" date="2018" name="BMC Genomics">
        <title>Genomic insights into host adaptation between the wheat stripe rust pathogen (Puccinia striiformis f. sp. tritici) and the barley stripe rust pathogen (Puccinia striiformis f. sp. hordei).</title>
        <authorList>
            <person name="Xia C."/>
            <person name="Wang M."/>
            <person name="Yin C."/>
            <person name="Cornejo O.E."/>
            <person name="Hulbert S.H."/>
            <person name="Chen X."/>
        </authorList>
    </citation>
    <scope>NUCLEOTIDE SEQUENCE [LARGE SCALE GENOMIC DNA]</scope>
    <source>
        <strain evidence="3">93TX-2</strain>
    </source>
</reference>
<protein>
    <submittedName>
        <fullName evidence="2">Uncharacterized protein</fullName>
    </submittedName>
</protein>
<dbReference type="VEuPathDB" id="FungiDB:PSTT_13904"/>
<accession>A0A2S4W4P8</accession>
<reference evidence="3" key="3">
    <citation type="journal article" date="2018" name="Mol. Plant Microbe Interact.">
        <title>Genome sequence resources for the wheat stripe rust pathogen (Puccinia striiformis f. sp. tritici) and the barley stripe rust pathogen (Puccinia striiformis f. sp. hordei).</title>
        <authorList>
            <person name="Xia C."/>
            <person name="Wang M."/>
            <person name="Yin C."/>
            <person name="Cornejo O.E."/>
            <person name="Hulbert S.H."/>
            <person name="Chen X."/>
        </authorList>
    </citation>
    <scope>NUCLEOTIDE SEQUENCE [LARGE SCALE GENOMIC DNA]</scope>
    <source>
        <strain evidence="3">93TX-2</strain>
    </source>
</reference>
<organism evidence="2 3">
    <name type="scientific">Puccinia striiformis</name>
    <dbReference type="NCBI Taxonomy" id="27350"/>
    <lineage>
        <taxon>Eukaryota</taxon>
        <taxon>Fungi</taxon>
        <taxon>Dikarya</taxon>
        <taxon>Basidiomycota</taxon>
        <taxon>Pucciniomycotina</taxon>
        <taxon>Pucciniomycetes</taxon>
        <taxon>Pucciniales</taxon>
        <taxon>Pucciniaceae</taxon>
        <taxon>Puccinia</taxon>
    </lineage>
</organism>
<keyword evidence="3" id="KW-1185">Reference proteome</keyword>
<feature type="region of interest" description="Disordered" evidence="1">
    <location>
        <begin position="110"/>
        <end position="159"/>
    </location>
</feature>
<dbReference type="Proteomes" id="UP000238274">
    <property type="component" value="Unassembled WGS sequence"/>
</dbReference>
<dbReference type="VEuPathDB" id="FungiDB:PSTT_11083"/>
<proteinExistence type="predicted"/>
<name>A0A2S4W4P8_9BASI</name>
<evidence type="ECO:0000256" key="1">
    <source>
        <dbReference type="SAM" id="MobiDB-lite"/>
    </source>
</evidence>
<sequence>MDRPTLSSCGCLSSLITFRDLWSYHFSNQELGDSSDDAIFSMTPVPAFVILWPTTRVPQFVWLSTRLRTGRGTTSWSFWGWSSSSATPTRSSSLSSVVVPLLLSNMSSFNQTSSAHQHQNPPPYQQYQNHGYSLRPRAPAVRGRGGRAPRSARPAVRTSPARRLGPVLRSVPARRVIRQPFRGNRNSPVISPAISAVRGRYLDPISSPRIITVNRFVVSSSHRNPFLQHTPTQRFVRPMHLSPTWSYVQRNMVPDPNRPPSPEWAGALRDTAPNANSPIFCMGIPITPPGLRMPVNAPEPEARPFSVARPALESLTNYLRPENADAAPAGFDPSPRADAWAQRTSSASSGSTQSASSAESLTPSSLGSNSGIIMYHRLNDDQIHLLLEDPDSVNPYDVSRFELPSPEHHYAFLATNFINYCHEFPTSNPVIQCARVRFFKRLSCLRGRP</sequence>
<dbReference type="EMBL" id="PKSM01000078">
    <property type="protein sequence ID" value="POW16748.1"/>
    <property type="molecule type" value="Genomic_DNA"/>
</dbReference>
<evidence type="ECO:0000313" key="2">
    <source>
        <dbReference type="EMBL" id="POW16748.1"/>
    </source>
</evidence>
<feature type="region of interest" description="Disordered" evidence="1">
    <location>
        <begin position="323"/>
        <end position="365"/>
    </location>
</feature>
<comment type="caution">
    <text evidence="2">The sequence shown here is derived from an EMBL/GenBank/DDBJ whole genome shotgun (WGS) entry which is preliminary data.</text>
</comment>
<evidence type="ECO:0000313" key="3">
    <source>
        <dbReference type="Proteomes" id="UP000238274"/>
    </source>
</evidence>
<feature type="compositionally biased region" description="Low complexity" evidence="1">
    <location>
        <begin position="344"/>
        <end position="365"/>
    </location>
</feature>
<dbReference type="VEuPathDB" id="FungiDB:PSHT_06716"/>
<feature type="compositionally biased region" description="Low complexity" evidence="1">
    <location>
        <begin position="125"/>
        <end position="159"/>
    </location>
</feature>
<reference evidence="2 3" key="1">
    <citation type="submission" date="2017-12" db="EMBL/GenBank/DDBJ databases">
        <title>Gene loss provides genomic basis for host adaptation in cereal stripe rust fungi.</title>
        <authorList>
            <person name="Xia C."/>
        </authorList>
    </citation>
    <scope>NUCLEOTIDE SEQUENCE [LARGE SCALE GENOMIC DNA]</scope>
    <source>
        <strain evidence="2 3">93TX-2</strain>
    </source>
</reference>